<evidence type="ECO:0000256" key="6">
    <source>
        <dbReference type="PROSITE-ProRule" id="PRU00104"/>
    </source>
</evidence>
<dbReference type="GO" id="GO:0031464">
    <property type="term" value="C:Cul4A-RING E3 ubiquitin ligase complex"/>
    <property type="evidence" value="ECO:0007669"/>
    <property type="project" value="TreeGrafter"/>
</dbReference>
<keyword evidence="5 7" id="KW-0472">Membrane</keyword>
<feature type="transmembrane region" description="Helical" evidence="7">
    <location>
        <begin position="157"/>
        <end position="177"/>
    </location>
</feature>
<dbReference type="AlphaFoldDB" id="A0A1Q9C1R3"/>
<feature type="transmembrane region" description="Helical" evidence="7">
    <location>
        <begin position="447"/>
        <end position="468"/>
    </location>
</feature>
<name>A0A1Q9C1R3_SYMMI</name>
<evidence type="ECO:0000256" key="5">
    <source>
        <dbReference type="ARBA" id="ARBA00023136"/>
    </source>
</evidence>
<proteinExistence type="predicted"/>
<keyword evidence="2 7" id="KW-0812">Transmembrane</keyword>
<dbReference type="PANTHER" id="PTHR14255">
    <property type="entry name" value="CEREBLON"/>
    <property type="match status" value="1"/>
</dbReference>
<dbReference type="EMBL" id="LSRX01001900">
    <property type="protein sequence ID" value="OLP76855.1"/>
    <property type="molecule type" value="Genomic_DNA"/>
</dbReference>
<dbReference type="OMA" id="MGFKQPC"/>
<dbReference type="PANTHER" id="PTHR14255:SF3">
    <property type="entry name" value="SULFITE EXPORTER TAUE_SAFE FAMILY PROTEIN 5-RELATED"/>
    <property type="match status" value="1"/>
</dbReference>
<feature type="non-terminal residue" evidence="9">
    <location>
        <position position="584"/>
    </location>
</feature>
<evidence type="ECO:0000313" key="9">
    <source>
        <dbReference type="EMBL" id="OLP76855.1"/>
    </source>
</evidence>
<dbReference type="GO" id="GO:0004842">
    <property type="term" value="F:ubiquitin-protein transferase activity"/>
    <property type="evidence" value="ECO:0007669"/>
    <property type="project" value="InterPro"/>
</dbReference>
<feature type="transmembrane region" description="Helical" evidence="7">
    <location>
        <begin position="300"/>
        <end position="321"/>
    </location>
</feature>
<keyword evidence="4 7" id="KW-1133">Transmembrane helix</keyword>
<comment type="caution">
    <text evidence="6">Lacks conserved residue(s) required for the propagation of feature annotation.</text>
</comment>
<feature type="domain" description="HECT" evidence="8">
    <location>
        <begin position="525"/>
        <end position="553"/>
    </location>
</feature>
<evidence type="ECO:0000256" key="2">
    <source>
        <dbReference type="ARBA" id="ARBA00022692"/>
    </source>
</evidence>
<dbReference type="InterPro" id="IPR035983">
    <property type="entry name" value="Hect_E3_ubiquitin_ligase"/>
</dbReference>
<protein>
    <submittedName>
        <fullName evidence="9">E3 ubiquitin-protein ligase Nedd-4</fullName>
    </submittedName>
</protein>
<gene>
    <name evidence="9" type="primary">Nedd4</name>
    <name evidence="9" type="ORF">AK812_SmicGene43156</name>
</gene>
<reference evidence="9 10" key="1">
    <citation type="submission" date="2016-02" db="EMBL/GenBank/DDBJ databases">
        <title>Genome analysis of coral dinoflagellate symbionts highlights evolutionary adaptations to a symbiotic lifestyle.</title>
        <authorList>
            <person name="Aranda M."/>
            <person name="Li Y."/>
            <person name="Liew Y.J."/>
            <person name="Baumgarten S."/>
            <person name="Simakov O."/>
            <person name="Wilson M."/>
            <person name="Piel J."/>
            <person name="Ashoor H."/>
            <person name="Bougouffa S."/>
            <person name="Bajic V.B."/>
            <person name="Ryu T."/>
            <person name="Ravasi T."/>
            <person name="Bayer T."/>
            <person name="Micklem G."/>
            <person name="Kim H."/>
            <person name="Bhak J."/>
            <person name="Lajeunesse T.C."/>
            <person name="Voolstra C.R."/>
        </authorList>
    </citation>
    <scope>NUCLEOTIDE SEQUENCE [LARGE SCALE GENOMIC DNA]</scope>
    <source>
        <strain evidence="9 10">CCMP2467</strain>
    </source>
</reference>
<dbReference type="InterPro" id="IPR002781">
    <property type="entry name" value="TM_pro_TauE-like"/>
</dbReference>
<feature type="transmembrane region" description="Helical" evidence="7">
    <location>
        <begin position="183"/>
        <end position="201"/>
    </location>
</feature>
<dbReference type="InterPro" id="IPR000569">
    <property type="entry name" value="HECT_dom"/>
</dbReference>
<feature type="transmembrane region" description="Helical" evidence="7">
    <location>
        <begin position="260"/>
        <end position="280"/>
    </location>
</feature>
<comment type="subcellular location">
    <subcellularLocation>
        <location evidence="1">Membrane</location>
        <topology evidence="1">Multi-pass membrane protein</topology>
    </subcellularLocation>
</comment>
<keyword evidence="3 6" id="KW-0833">Ubl conjugation pathway</keyword>
<evidence type="ECO:0000256" key="4">
    <source>
        <dbReference type="ARBA" id="ARBA00022989"/>
    </source>
</evidence>
<sequence length="584" mass="61789">MRWPLPVIGLCLHPGIRAHPTDTNLTEVSNESLGVATGAGLQTEGSSPAPTVLTDLGEGCQSCGTQSSRDGFEYHKEPFPLDWRHDGLTAILAALGLIVAASGGIGGGGILVPLFIVALDFKPKHAIALSNFTILGGAIANTVVNSRRRHPHRDGPLIDWDLILAMEPLTIFGAVFGSLLSKILPNFVLTVSLVVILAFIGHRTLKKGFKMFREESRSLQLDPAGTAVELSHRGVQPLDDNSEYVAFQSDSECGKGRSRLCYKIAALTVCFAGTCALTLLKGGGHLKSPFGVECGSAGYWILSFGAAPWVLIFAVAFRILLVREFEAKLQHGYAFGPGEVRWDSKNTITYPLLCAVAGLLAGLFGVGGGIVKGPLMLEMGILPSVASASAAAMILYTSAAASTSFIAFGLLHPIYGMLFFLLGLACTALGQYVVGQWVHKHNRQSPIVLSIGLVILLSAAFVAVDTTVDSAGQSFSELLALYRQRLKDLLSEVPGAALLPGALHVIVRRSTVLQDTLSIFWQCPVAELLAPNMSVSFEGEVGIDAGGLLRNWFDSVGLALSADASSPLVAEADATLAPRRSLPP</sequence>
<dbReference type="SUPFAM" id="SSF56204">
    <property type="entry name" value="Hect, E3 ligase catalytic domain"/>
    <property type="match status" value="1"/>
</dbReference>
<dbReference type="Proteomes" id="UP000186817">
    <property type="component" value="Unassembled WGS sequence"/>
</dbReference>
<dbReference type="GO" id="GO:0016567">
    <property type="term" value="P:protein ubiquitination"/>
    <property type="evidence" value="ECO:0007669"/>
    <property type="project" value="TreeGrafter"/>
</dbReference>
<evidence type="ECO:0000256" key="3">
    <source>
        <dbReference type="ARBA" id="ARBA00022786"/>
    </source>
</evidence>
<keyword evidence="10" id="KW-1185">Reference proteome</keyword>
<dbReference type="Gene3D" id="3.90.1750.10">
    <property type="entry name" value="Hect, E3 ligase catalytic domains"/>
    <property type="match status" value="1"/>
</dbReference>
<comment type="caution">
    <text evidence="9">The sequence shown here is derived from an EMBL/GenBank/DDBJ whole genome shotgun (WGS) entry which is preliminary data.</text>
</comment>
<evidence type="ECO:0000259" key="8">
    <source>
        <dbReference type="PROSITE" id="PS50237"/>
    </source>
</evidence>
<feature type="transmembrane region" description="Helical" evidence="7">
    <location>
        <begin position="125"/>
        <end position="145"/>
    </location>
</feature>
<evidence type="ECO:0000256" key="7">
    <source>
        <dbReference type="SAM" id="Phobius"/>
    </source>
</evidence>
<dbReference type="PROSITE" id="PS50237">
    <property type="entry name" value="HECT"/>
    <property type="match status" value="1"/>
</dbReference>
<organism evidence="9 10">
    <name type="scientific">Symbiodinium microadriaticum</name>
    <name type="common">Dinoflagellate</name>
    <name type="synonym">Zooxanthella microadriatica</name>
    <dbReference type="NCBI Taxonomy" id="2951"/>
    <lineage>
        <taxon>Eukaryota</taxon>
        <taxon>Sar</taxon>
        <taxon>Alveolata</taxon>
        <taxon>Dinophyceae</taxon>
        <taxon>Suessiales</taxon>
        <taxon>Symbiodiniaceae</taxon>
        <taxon>Symbiodinium</taxon>
    </lineage>
</organism>
<evidence type="ECO:0000256" key="1">
    <source>
        <dbReference type="ARBA" id="ARBA00004141"/>
    </source>
</evidence>
<feature type="transmembrane region" description="Helical" evidence="7">
    <location>
        <begin position="418"/>
        <end position="435"/>
    </location>
</feature>
<dbReference type="OrthoDB" id="434519at2759"/>
<feature type="transmembrane region" description="Helical" evidence="7">
    <location>
        <begin position="390"/>
        <end position="411"/>
    </location>
</feature>
<dbReference type="GO" id="GO:0016020">
    <property type="term" value="C:membrane"/>
    <property type="evidence" value="ECO:0007669"/>
    <property type="project" value="UniProtKB-SubCell"/>
</dbReference>
<feature type="transmembrane region" description="Helical" evidence="7">
    <location>
        <begin position="90"/>
        <end position="119"/>
    </location>
</feature>
<feature type="transmembrane region" description="Helical" evidence="7">
    <location>
        <begin position="350"/>
        <end position="370"/>
    </location>
</feature>
<accession>A0A1Q9C1R3</accession>
<evidence type="ECO:0000313" key="10">
    <source>
        <dbReference type="Proteomes" id="UP000186817"/>
    </source>
</evidence>
<dbReference type="Pfam" id="PF01925">
    <property type="entry name" value="TauE"/>
    <property type="match status" value="2"/>
</dbReference>